<keyword evidence="6 13" id="KW-0964">Secreted</keyword>
<gene>
    <name evidence="14" type="primary">IL1B</name>
    <name evidence="16" type="ORF">HJG59_006730</name>
</gene>
<evidence type="ECO:0000256" key="3">
    <source>
        <dbReference type="ARBA" id="ARBA00010448"/>
    </source>
</evidence>
<keyword evidence="4 14" id="KW-0963">Cytoplasm</keyword>
<feature type="domain" description="Interleukin-1 propeptide" evidence="15">
    <location>
        <begin position="4"/>
        <end position="100"/>
    </location>
</feature>
<dbReference type="KEGG" id="mmf:118630740"/>
<dbReference type="GO" id="GO:0006955">
    <property type="term" value="P:immune response"/>
    <property type="evidence" value="ECO:0007669"/>
    <property type="project" value="InterPro"/>
</dbReference>
<evidence type="ECO:0000256" key="8">
    <source>
        <dbReference type="ARBA" id="ARBA00023198"/>
    </source>
</evidence>
<comment type="subcellular location">
    <subcellularLocation>
        <location evidence="14">Cytoplasm</location>
        <location evidence="14">Cytosol</location>
    </subcellularLocation>
    <subcellularLocation>
        <location evidence="14">Secreted</location>
    </subcellularLocation>
    <subcellularLocation>
        <location evidence="1 14">Lysosome</location>
    </subcellularLocation>
    <subcellularLocation>
        <location evidence="2 14">Secreted</location>
        <location evidence="2 14">Extracellular exosome</location>
    </subcellularLocation>
    <text evidence="14">The precursor is cytosolic. In response to inflammasome-activating signals, such as ATP for NLRP3 inflammasome or bacterial flagellin for NLRC4 inflammasome, cleaved and secreted. Mature form is secreted and released in the extracellular milieu by passing through the gasdermin-D (GSDMD) pore. In contrast, the precursor form is not released, due to the presence of an acidic region that is proteolytically removed by CASP1 during maturation. The secretion is dependent on protein unfolding and facilitated by the cargo receptor TMED10.</text>
</comment>
<dbReference type="InterPro" id="IPR000975">
    <property type="entry name" value="IL-1_fam"/>
</dbReference>
<evidence type="ECO:0000313" key="16">
    <source>
        <dbReference type="EMBL" id="KAF6429461.1"/>
    </source>
</evidence>
<dbReference type="CDD" id="cd23296">
    <property type="entry name" value="beta-trefoil_IL1B"/>
    <property type="match status" value="1"/>
</dbReference>
<evidence type="ECO:0000259" key="15">
    <source>
        <dbReference type="Pfam" id="PF02394"/>
    </source>
</evidence>
<dbReference type="GO" id="GO:0005829">
    <property type="term" value="C:cytosol"/>
    <property type="evidence" value="ECO:0007669"/>
    <property type="project" value="UniProtKB-SubCell"/>
</dbReference>
<dbReference type="GO" id="GO:0005615">
    <property type="term" value="C:extracellular space"/>
    <property type="evidence" value="ECO:0007669"/>
    <property type="project" value="UniProtKB-KW"/>
</dbReference>
<comment type="function">
    <text evidence="12 14">Potent pro-inflammatory cytokine. Initially discovered as the major endogenous pyrogen, induces prostaglandin synthesis, neutrophil influx and activation, T-cell activation and cytokine production, B-cell activation and antibody production, and fibroblast proliferation and collagen production. Promotes Th17 differentiation of T-cells. Synergizes with IL12/interleukin-12 to induce IFNG synthesis from T-helper 1 (Th1) cells. Plays a role in angiogenesis by inducing VEGF production synergistically with TNF and IL6. Involved in transduction of inflammation downstream of pyroptosis: its mature form is specifically released in the extracellular milieu by passing through the gasdermin-D (GSDMD) pore.</text>
</comment>
<evidence type="ECO:0000256" key="1">
    <source>
        <dbReference type="ARBA" id="ARBA00004371"/>
    </source>
</evidence>
<dbReference type="GO" id="GO:0071222">
    <property type="term" value="P:cellular response to lipopolysaccharide"/>
    <property type="evidence" value="ECO:0007669"/>
    <property type="project" value="TreeGrafter"/>
</dbReference>
<accession>A0A7J8E290</accession>
<comment type="caution">
    <text evidence="16">The sequence shown here is derived from an EMBL/GenBank/DDBJ whole genome shotgun (WGS) entry which is preliminary data.</text>
</comment>
<dbReference type="EMBL" id="JACASF010000015">
    <property type="protein sequence ID" value="KAF6429461.1"/>
    <property type="molecule type" value="Genomic_DNA"/>
</dbReference>
<dbReference type="OrthoDB" id="9449069at2759"/>
<comment type="similarity">
    <text evidence="3 13">Belongs to the IL-1 family.</text>
</comment>
<name>A0A7J8E290_MOLMO</name>
<dbReference type="GO" id="GO:0033092">
    <property type="term" value="P:positive regulation of immature T cell proliferation in thymus"/>
    <property type="evidence" value="ECO:0007669"/>
    <property type="project" value="TreeGrafter"/>
</dbReference>
<keyword evidence="10 13" id="KW-0497">Mitogen</keyword>
<keyword evidence="7 13" id="KW-0666">Pyrogen</keyword>
<proteinExistence type="inferred from homology"/>
<evidence type="ECO:0000256" key="7">
    <source>
        <dbReference type="ARBA" id="ARBA00022620"/>
    </source>
</evidence>
<dbReference type="InterPro" id="IPR003502">
    <property type="entry name" value="IL-1_propep"/>
</dbReference>
<keyword evidence="9 14" id="KW-0458">Lysosome</keyword>
<evidence type="ECO:0000313" key="17">
    <source>
        <dbReference type="Proteomes" id="UP000550707"/>
    </source>
</evidence>
<organism evidence="16 17">
    <name type="scientific">Molossus molossus</name>
    <name type="common">Pallas' mastiff bat</name>
    <name type="synonym">Vespertilio molossus</name>
    <dbReference type="NCBI Taxonomy" id="27622"/>
    <lineage>
        <taxon>Eukaryota</taxon>
        <taxon>Metazoa</taxon>
        <taxon>Chordata</taxon>
        <taxon>Craniata</taxon>
        <taxon>Vertebrata</taxon>
        <taxon>Euteleostomi</taxon>
        <taxon>Mammalia</taxon>
        <taxon>Eutheria</taxon>
        <taxon>Laurasiatheria</taxon>
        <taxon>Chiroptera</taxon>
        <taxon>Yangochiroptera</taxon>
        <taxon>Molossidae</taxon>
        <taxon>Molossus</taxon>
    </lineage>
</organism>
<dbReference type="SUPFAM" id="SSF50353">
    <property type="entry name" value="Cytokine"/>
    <property type="match status" value="1"/>
</dbReference>
<dbReference type="GO" id="GO:0010628">
    <property type="term" value="P:positive regulation of gene expression"/>
    <property type="evidence" value="ECO:0007669"/>
    <property type="project" value="TreeGrafter"/>
</dbReference>
<dbReference type="Gene3D" id="2.80.10.50">
    <property type="match status" value="1"/>
</dbReference>
<dbReference type="RefSeq" id="XP_036118703.1">
    <property type="nucleotide sequence ID" value="XM_036262810.1"/>
</dbReference>
<dbReference type="PANTHER" id="PTHR10078:SF30">
    <property type="entry name" value="INTERLEUKIN-1 BETA"/>
    <property type="match status" value="1"/>
</dbReference>
<dbReference type="GO" id="GO:0051781">
    <property type="term" value="P:positive regulation of cell division"/>
    <property type="evidence" value="ECO:0007669"/>
    <property type="project" value="UniProtKB-KW"/>
</dbReference>
<dbReference type="Proteomes" id="UP000550707">
    <property type="component" value="Unassembled WGS sequence"/>
</dbReference>
<dbReference type="AlphaFoldDB" id="A0A7J8E290"/>
<dbReference type="CTD" id="3553"/>
<dbReference type="SMART" id="SM00125">
    <property type="entry name" value="IL1"/>
    <property type="match status" value="1"/>
</dbReference>
<dbReference type="GO" id="GO:0005149">
    <property type="term" value="F:interleukin-1 receptor binding"/>
    <property type="evidence" value="ECO:0007669"/>
    <property type="project" value="UniProtKB-UniRule"/>
</dbReference>
<dbReference type="InterPro" id="IPR008996">
    <property type="entry name" value="IL1/FGF"/>
</dbReference>
<dbReference type="PANTHER" id="PTHR10078">
    <property type="entry name" value="INTERLEUKIN-1 FAMILY MEMBER"/>
    <property type="match status" value="1"/>
</dbReference>
<evidence type="ECO:0000256" key="5">
    <source>
        <dbReference type="ARBA" id="ARBA00022514"/>
    </source>
</evidence>
<dbReference type="GeneID" id="118630740"/>
<comment type="subunit">
    <text evidence="14">Monomer. Interacts with MEFV.</text>
</comment>
<dbReference type="InParanoid" id="A0A7J8E290"/>
<dbReference type="PRINTS" id="PR01357">
    <property type="entry name" value="INTRLEUKN1AB"/>
</dbReference>
<dbReference type="Pfam" id="PF02394">
    <property type="entry name" value="IL1_propep"/>
    <property type="match status" value="1"/>
</dbReference>
<dbReference type="PROSITE" id="PS00253">
    <property type="entry name" value="INTERLEUKIN_1"/>
    <property type="match status" value="1"/>
</dbReference>
<dbReference type="GO" id="GO:0001660">
    <property type="term" value="P:fever generation"/>
    <property type="evidence" value="ECO:0007669"/>
    <property type="project" value="UniProtKB-UniRule"/>
</dbReference>
<dbReference type="GO" id="GO:0005764">
    <property type="term" value="C:lysosome"/>
    <property type="evidence" value="ECO:0007669"/>
    <property type="project" value="UniProtKB-SubCell"/>
</dbReference>
<dbReference type="FunFam" id="2.80.10.50:FF:000027">
    <property type="entry name" value="Interleukin-1 beta"/>
    <property type="match status" value="1"/>
</dbReference>
<evidence type="ECO:0000256" key="6">
    <source>
        <dbReference type="ARBA" id="ARBA00022525"/>
    </source>
</evidence>
<dbReference type="InterPro" id="IPR020877">
    <property type="entry name" value="IL-1_CS"/>
</dbReference>
<dbReference type="Pfam" id="PF00340">
    <property type="entry name" value="IL1"/>
    <property type="match status" value="1"/>
</dbReference>
<evidence type="ECO:0000256" key="12">
    <source>
        <dbReference type="ARBA" id="ARBA00033717"/>
    </source>
</evidence>
<evidence type="ECO:0000256" key="14">
    <source>
        <dbReference type="RuleBase" id="RU364119"/>
    </source>
</evidence>
<evidence type="ECO:0000256" key="10">
    <source>
        <dbReference type="ARBA" id="ARBA00023246"/>
    </source>
</evidence>
<evidence type="ECO:0000256" key="11">
    <source>
        <dbReference type="ARBA" id="ARBA00023613"/>
    </source>
</evidence>
<keyword evidence="8 13" id="KW-0395">Inflammatory response</keyword>
<dbReference type="PRINTS" id="PR00264">
    <property type="entry name" value="INTERLEUKIN1"/>
</dbReference>
<dbReference type="FunCoup" id="A0A7J8E290">
    <property type="interactions" value="646"/>
</dbReference>
<evidence type="ECO:0000256" key="2">
    <source>
        <dbReference type="ARBA" id="ARBA00004550"/>
    </source>
</evidence>
<comment type="subunit">
    <text evidence="11">Monomer. In its precursor form, weakly interacts with full-length MEFV; the mature cytokine does not interact at all. Interacts with integrins ITGAV:ITGBV and ITGA5:ITGB1; integrin-binding is required for IL1B signaling. Interacts with cargo receptor TMED10; the interaction is direct and is required for the secretion of IL1B mature form. Interacts with HSP90AB1; the interaction facilitates cargo translocation into the ERGIC. Interacts with HSP90B1; the interaction facilitates cargo translocation into the ERGIC.</text>
</comment>
<dbReference type="PRINTS" id="PR01359">
    <property type="entry name" value="INTRLEUKIN1B"/>
</dbReference>
<dbReference type="GO" id="GO:0005125">
    <property type="term" value="F:cytokine activity"/>
    <property type="evidence" value="ECO:0007669"/>
    <property type="project" value="UniProtKB-UniRule"/>
</dbReference>
<protein>
    <recommendedName>
        <fullName evidence="13 14">Multifunctional fusion protein</fullName>
    </recommendedName>
    <domain>
        <recommendedName>
            <fullName evidence="13">Interleukin-1</fullName>
        </recommendedName>
    </domain>
    <domain>
        <recommendedName>
            <fullName evidence="14">Interleukin-1 beta</fullName>
        </recommendedName>
    </domain>
</protein>
<sequence>MAAELASEVMGFYSDNKNDLFFEVDGLQQTECAFQDLDLSSDGGIQLKISHQLYNRSLRQVASVIVAVEKLRKVPIVCSQDFQDEDLRSLFFCLFKEESINCVWDDSFECDAALQTLSCTLRDRNQKSLVLSEPHELQALHLNGPNISRQVVFSMSFVPGPESIDKMPVALGIKEKNLFLSCVMKDKKPTLQLETLDLNSQPKKKIDKRFVFNKTGALDKVEFESALYPNWYISTSQAEQMPVFLGSSRGGRDITDFTLEILGH</sequence>
<comment type="miscellaneous">
    <text evidence="14">IL1B production occurs in 2 steps, each being controlled by different stimuli. First, inflammatory signals, such as LPS, stimulate the synthesis and promote the accumulation of cytosolic stores of pro-IL1B (priming). Then additional signals are required for inflammasome assembly, leading to CASP1 activation, pro-IL1B processing and eventually secretion of the active cytokine. IL1B processing and secretion are temporarily associated.</text>
</comment>
<evidence type="ECO:0000256" key="13">
    <source>
        <dbReference type="RuleBase" id="RU003753"/>
    </source>
</evidence>
<evidence type="ECO:0000256" key="4">
    <source>
        <dbReference type="ARBA" id="ARBA00022490"/>
    </source>
</evidence>
<reference evidence="16 17" key="1">
    <citation type="journal article" date="2020" name="Nature">
        <title>Six reference-quality genomes reveal evolution of bat adaptations.</title>
        <authorList>
            <person name="Jebb D."/>
            <person name="Huang Z."/>
            <person name="Pippel M."/>
            <person name="Hughes G.M."/>
            <person name="Lavrichenko K."/>
            <person name="Devanna P."/>
            <person name="Winkler S."/>
            <person name="Jermiin L.S."/>
            <person name="Skirmuntt E.C."/>
            <person name="Katzourakis A."/>
            <person name="Burkitt-Gray L."/>
            <person name="Ray D.A."/>
            <person name="Sullivan K.A.M."/>
            <person name="Roscito J.G."/>
            <person name="Kirilenko B.M."/>
            <person name="Davalos L.M."/>
            <person name="Corthals A.P."/>
            <person name="Power M.L."/>
            <person name="Jones G."/>
            <person name="Ransome R.D."/>
            <person name="Dechmann D.K.N."/>
            <person name="Locatelli A.G."/>
            <person name="Puechmaille S.J."/>
            <person name="Fedrigo O."/>
            <person name="Jarvis E.D."/>
            <person name="Hiller M."/>
            <person name="Vernes S.C."/>
            <person name="Myers E.W."/>
            <person name="Teeling E.C."/>
        </authorList>
    </citation>
    <scope>NUCLEOTIDE SEQUENCE [LARGE SCALE GENOMIC DNA]</scope>
    <source>
        <strain evidence="16">MMolMol1</strain>
        <tissue evidence="16">Muscle</tissue>
    </source>
</reference>
<keyword evidence="17" id="KW-1185">Reference proteome</keyword>
<keyword evidence="5 13" id="KW-0202">Cytokine</keyword>
<dbReference type="GO" id="GO:0019221">
    <property type="term" value="P:cytokine-mediated signaling pathway"/>
    <property type="evidence" value="ECO:0007669"/>
    <property type="project" value="TreeGrafter"/>
</dbReference>
<evidence type="ECO:0000256" key="9">
    <source>
        <dbReference type="ARBA" id="ARBA00023228"/>
    </source>
</evidence>